<organism evidence="1 2">
    <name type="scientific">Pseudomonas syringae</name>
    <dbReference type="NCBI Taxonomy" id="317"/>
    <lineage>
        <taxon>Bacteria</taxon>
        <taxon>Pseudomonadati</taxon>
        <taxon>Pseudomonadota</taxon>
        <taxon>Gammaproteobacteria</taxon>
        <taxon>Pseudomonadales</taxon>
        <taxon>Pseudomonadaceae</taxon>
        <taxon>Pseudomonas</taxon>
    </lineage>
</organism>
<gene>
    <name evidence="1" type="ORF">SAMN05444065_1087</name>
</gene>
<reference evidence="1 2" key="1">
    <citation type="submission" date="2016-10" db="EMBL/GenBank/DDBJ databases">
        <authorList>
            <person name="Varghese N."/>
            <person name="Submissions S."/>
        </authorList>
    </citation>
    <scope>NUCLEOTIDE SEQUENCE [LARGE SCALE GENOMIC DNA]</scope>
    <source>
        <strain evidence="1 2">BS0292</strain>
    </source>
</reference>
<name>A0AB38BU31_PSESX</name>
<proteinExistence type="predicted"/>
<evidence type="ECO:0000313" key="2">
    <source>
        <dbReference type="Proteomes" id="UP000183083"/>
    </source>
</evidence>
<comment type="caution">
    <text evidence="1">The sequence shown here is derived from an EMBL/GenBank/DDBJ whole genome shotgun (WGS) entry which is preliminary data.</text>
</comment>
<evidence type="ECO:0000313" key="1">
    <source>
        <dbReference type="EMBL" id="SFO13134.1"/>
    </source>
</evidence>
<accession>A0AB38BU31</accession>
<protein>
    <submittedName>
        <fullName evidence="1">Uncharacterized protein</fullName>
    </submittedName>
</protein>
<dbReference type="Proteomes" id="UP000183083">
    <property type="component" value="Unassembled WGS sequence"/>
</dbReference>
<dbReference type="EMBL" id="FOVV01000008">
    <property type="protein sequence ID" value="SFO13134.1"/>
    <property type="molecule type" value="Genomic_DNA"/>
</dbReference>
<dbReference type="AlphaFoldDB" id="A0AB38BU31"/>
<sequence>MSLKYPFYRTIRELVSAPNSGYSSWAYIRDKDYARSPQHFIRAYLLIQKDLSILFEYIEPSDESATAYSYRIHGLLMRTCIEVEANFKAILLENGYVPELNRFGSQILNMHVYRKVNVSHHLSSYEVLLPIWSGGGKIFTPYKAWEANNRVEWYEAYNLSKHNRHEAFKMATFETLVNAVSGLLVLLTAQFKTETFSAGSEGISVEGYDYHSHEAAIGDLFRVKYPEDWSEDELYDFDWSVLSQENIRFAKFDYNK</sequence>